<organism evidence="6">
    <name type="scientific">[Ruminococcus] torques</name>
    <dbReference type="NCBI Taxonomy" id="33039"/>
    <lineage>
        <taxon>Bacteria</taxon>
        <taxon>Bacillati</taxon>
        <taxon>Bacillota</taxon>
        <taxon>Clostridia</taxon>
        <taxon>Lachnospirales</taxon>
        <taxon>Lachnospiraceae</taxon>
        <taxon>Mediterraneibacter</taxon>
    </lineage>
</organism>
<evidence type="ECO:0000256" key="4">
    <source>
        <dbReference type="SAM" id="Phobius"/>
    </source>
</evidence>
<feature type="transmembrane region" description="Helical" evidence="4">
    <location>
        <begin position="243"/>
        <end position="262"/>
    </location>
</feature>
<dbReference type="SUPFAM" id="SSF53448">
    <property type="entry name" value="Nucleotide-diphospho-sugar transferases"/>
    <property type="match status" value="1"/>
</dbReference>
<reference evidence="6" key="1">
    <citation type="submission" date="2019-11" db="EMBL/GenBank/DDBJ databases">
        <authorList>
            <person name="Feng L."/>
        </authorList>
    </citation>
    <scope>NUCLEOTIDE SEQUENCE</scope>
    <source>
        <strain evidence="6">RtorquesLFYP15</strain>
    </source>
</reference>
<evidence type="ECO:0000259" key="5">
    <source>
        <dbReference type="Pfam" id="PF00535"/>
    </source>
</evidence>
<name>A0A6N3DYA6_9FIRM</name>
<comment type="similarity">
    <text evidence="1">Belongs to the glycosyltransferase 2 family.</text>
</comment>
<dbReference type="RefSeq" id="WP_423248745.1">
    <property type="nucleotide sequence ID" value="NZ_CACRUQ010000018.1"/>
</dbReference>
<evidence type="ECO:0000256" key="2">
    <source>
        <dbReference type="ARBA" id="ARBA00022676"/>
    </source>
</evidence>
<keyword evidence="4" id="KW-0812">Transmembrane</keyword>
<keyword evidence="3 6" id="KW-0808">Transferase</keyword>
<keyword evidence="2 6" id="KW-0328">Glycosyltransferase</keyword>
<accession>A0A6N3DYA6</accession>
<keyword evidence="4" id="KW-0472">Membrane</keyword>
<evidence type="ECO:0000256" key="1">
    <source>
        <dbReference type="ARBA" id="ARBA00006739"/>
    </source>
</evidence>
<feature type="transmembrane region" description="Helical" evidence="4">
    <location>
        <begin position="269"/>
        <end position="288"/>
    </location>
</feature>
<gene>
    <name evidence="6" type="primary">icaA</name>
    <name evidence="6" type="ORF">RTLFYP15_02039</name>
</gene>
<dbReference type="EMBL" id="CACRUQ010000018">
    <property type="protein sequence ID" value="VYU30973.1"/>
    <property type="molecule type" value="Genomic_DNA"/>
</dbReference>
<evidence type="ECO:0000313" key="6">
    <source>
        <dbReference type="EMBL" id="VYU30973.1"/>
    </source>
</evidence>
<dbReference type="AlphaFoldDB" id="A0A6N3DYA6"/>
<sequence>MIVSVCVVAYNEEKVLGKLLEDIKVQDYDHAKMEVVLIDSMSTDHTREIMENFQKQTKDFKNIQVLENPGKKQASGWNVAIKSFSGDVMIRIDAHASIPSEFVRKNVEILETGEMVSGGPRPNIIDESTPWKETLLLAEQSMFGSSMASYRRSHKKQYVKSLFHGAYRREVLEKVGGFDEQLGRTEDNEFHYKIRQAGYQICYSPEIISYQHARSTLSGMLKQKYGNGYWVALTLKACPECLAIYHFVPFVFVGGITVTSALAACHHSLLAKLMWGAYSCLAVVMSFMAVKGKKKYWQELLLPILFFLLHVSYGIGSLVGFLKLPFWKYKHKQG</sequence>
<dbReference type="EC" id="2.4.1.-" evidence="6"/>
<dbReference type="InterPro" id="IPR029044">
    <property type="entry name" value="Nucleotide-diphossugar_trans"/>
</dbReference>
<keyword evidence="4" id="KW-1133">Transmembrane helix</keyword>
<dbReference type="Gene3D" id="3.90.550.10">
    <property type="entry name" value="Spore Coat Polysaccharide Biosynthesis Protein SpsA, Chain A"/>
    <property type="match status" value="1"/>
</dbReference>
<dbReference type="PANTHER" id="PTHR43630">
    <property type="entry name" value="POLY-BETA-1,6-N-ACETYL-D-GLUCOSAMINE SYNTHASE"/>
    <property type="match status" value="1"/>
</dbReference>
<dbReference type="GO" id="GO:0016757">
    <property type="term" value="F:glycosyltransferase activity"/>
    <property type="evidence" value="ECO:0007669"/>
    <property type="project" value="UniProtKB-KW"/>
</dbReference>
<dbReference type="FunFam" id="3.90.550.10:FF:000233">
    <property type="entry name" value="Glycosyl transferase, group 2 family protein"/>
    <property type="match status" value="1"/>
</dbReference>
<feature type="domain" description="Glycosyltransferase 2-like" evidence="5">
    <location>
        <begin position="4"/>
        <end position="175"/>
    </location>
</feature>
<protein>
    <submittedName>
        <fullName evidence="6">Poly-beta-1,6-N-acetyl-D-glucosamine synthase</fullName>
        <ecNumber evidence="6">2.4.1.-</ecNumber>
    </submittedName>
</protein>
<dbReference type="CDD" id="cd02525">
    <property type="entry name" value="Succinoglycan_BP_ExoA"/>
    <property type="match status" value="1"/>
</dbReference>
<evidence type="ECO:0000256" key="3">
    <source>
        <dbReference type="ARBA" id="ARBA00022679"/>
    </source>
</evidence>
<dbReference type="InterPro" id="IPR001173">
    <property type="entry name" value="Glyco_trans_2-like"/>
</dbReference>
<feature type="transmembrane region" description="Helical" evidence="4">
    <location>
        <begin position="300"/>
        <end position="322"/>
    </location>
</feature>
<dbReference type="Pfam" id="PF00535">
    <property type="entry name" value="Glycos_transf_2"/>
    <property type="match status" value="1"/>
</dbReference>
<dbReference type="PANTHER" id="PTHR43630:SF1">
    <property type="entry name" value="POLY-BETA-1,6-N-ACETYL-D-GLUCOSAMINE SYNTHASE"/>
    <property type="match status" value="1"/>
</dbReference>
<proteinExistence type="inferred from homology"/>